<dbReference type="KEGG" id="err:DVR09_12200"/>
<dbReference type="InterPro" id="IPR001387">
    <property type="entry name" value="Cro/C1-type_HTH"/>
</dbReference>
<dbReference type="SUPFAM" id="SSF47413">
    <property type="entry name" value="lambda repressor-like DNA-binding domains"/>
    <property type="match status" value="1"/>
</dbReference>
<evidence type="ECO:0000256" key="1">
    <source>
        <dbReference type="ARBA" id="ARBA00023125"/>
    </source>
</evidence>
<evidence type="ECO:0000259" key="2">
    <source>
        <dbReference type="PROSITE" id="PS50943"/>
    </source>
</evidence>
<gene>
    <name evidence="3" type="ORF">DVR09_12200</name>
</gene>
<dbReference type="PROSITE" id="PS50943">
    <property type="entry name" value="HTH_CROC1"/>
    <property type="match status" value="1"/>
</dbReference>
<dbReference type="CDD" id="cd00093">
    <property type="entry name" value="HTH_XRE"/>
    <property type="match status" value="1"/>
</dbReference>
<dbReference type="GO" id="GO:0003700">
    <property type="term" value="F:DNA-binding transcription factor activity"/>
    <property type="evidence" value="ECO:0007669"/>
    <property type="project" value="TreeGrafter"/>
</dbReference>
<dbReference type="SMART" id="SM00530">
    <property type="entry name" value="HTH_XRE"/>
    <property type="match status" value="1"/>
</dbReference>
<dbReference type="GO" id="GO:0003677">
    <property type="term" value="F:DNA binding"/>
    <property type="evidence" value="ECO:0007669"/>
    <property type="project" value="UniProtKB-KW"/>
</dbReference>
<protein>
    <submittedName>
        <fullName evidence="3">XRE family transcriptional regulator</fullName>
    </submittedName>
</protein>
<dbReference type="GO" id="GO:0005829">
    <property type="term" value="C:cytosol"/>
    <property type="evidence" value="ECO:0007669"/>
    <property type="project" value="TreeGrafter"/>
</dbReference>
<accession>A0A345YGD1</accession>
<organism evidence="3 4">
    <name type="scientific">Erythrobacter aureus</name>
    <dbReference type="NCBI Taxonomy" id="2182384"/>
    <lineage>
        <taxon>Bacteria</taxon>
        <taxon>Pseudomonadati</taxon>
        <taxon>Pseudomonadota</taxon>
        <taxon>Alphaproteobacteria</taxon>
        <taxon>Sphingomonadales</taxon>
        <taxon>Erythrobacteraceae</taxon>
        <taxon>Erythrobacter/Porphyrobacter group</taxon>
        <taxon>Erythrobacter</taxon>
    </lineage>
</organism>
<sequence length="77" mass="8730">MTTRLEEYPNRIREFRKLRGMTQKELGNALGMTAVNIGHLELERRDPSLSNLRALARVLGVSVGDLLAARDTHKIMK</sequence>
<dbReference type="EMBL" id="CP031357">
    <property type="protein sequence ID" value="AXK42983.1"/>
    <property type="molecule type" value="Genomic_DNA"/>
</dbReference>
<evidence type="ECO:0000313" key="4">
    <source>
        <dbReference type="Proteomes" id="UP000254508"/>
    </source>
</evidence>
<name>A0A345YGD1_9SPHN</name>
<reference evidence="4" key="1">
    <citation type="submission" date="2018-07" db="EMBL/GenBank/DDBJ databases">
        <title>Genome sequence of Erythrobacter strain YH-07, an antagonistic bacterium isolated from Yellow Sea.</title>
        <authorList>
            <person name="Tang T."/>
            <person name="Liu Q."/>
            <person name="Sun X."/>
        </authorList>
    </citation>
    <scope>NUCLEOTIDE SEQUENCE [LARGE SCALE GENOMIC DNA]</scope>
    <source>
        <strain evidence="4">YH-07</strain>
    </source>
</reference>
<dbReference type="Proteomes" id="UP000254508">
    <property type="component" value="Chromosome"/>
</dbReference>
<dbReference type="InterPro" id="IPR050807">
    <property type="entry name" value="TransReg_Diox_bact_type"/>
</dbReference>
<evidence type="ECO:0000313" key="3">
    <source>
        <dbReference type="EMBL" id="AXK42983.1"/>
    </source>
</evidence>
<dbReference type="AlphaFoldDB" id="A0A345YGD1"/>
<dbReference type="PANTHER" id="PTHR46797:SF1">
    <property type="entry name" value="METHYLPHOSPHONATE SYNTHASE"/>
    <property type="match status" value="1"/>
</dbReference>
<dbReference type="Pfam" id="PF01381">
    <property type="entry name" value="HTH_3"/>
    <property type="match status" value="1"/>
</dbReference>
<feature type="domain" description="HTH cro/C1-type" evidence="2">
    <location>
        <begin position="12"/>
        <end position="66"/>
    </location>
</feature>
<dbReference type="OrthoDB" id="9805356at2"/>
<dbReference type="RefSeq" id="WP_115417152.1">
    <property type="nucleotide sequence ID" value="NZ_CP031357.1"/>
</dbReference>
<proteinExistence type="predicted"/>
<dbReference type="InterPro" id="IPR010982">
    <property type="entry name" value="Lambda_DNA-bd_dom_sf"/>
</dbReference>
<keyword evidence="4" id="KW-1185">Reference proteome</keyword>
<dbReference type="Gene3D" id="1.10.260.40">
    <property type="entry name" value="lambda repressor-like DNA-binding domains"/>
    <property type="match status" value="1"/>
</dbReference>
<keyword evidence="1" id="KW-0238">DNA-binding</keyword>
<dbReference type="PANTHER" id="PTHR46797">
    <property type="entry name" value="HTH-TYPE TRANSCRIPTIONAL REGULATOR"/>
    <property type="match status" value="1"/>
</dbReference>